<dbReference type="Pfam" id="PF11905">
    <property type="entry name" value="DUF3425"/>
    <property type="match status" value="1"/>
</dbReference>
<evidence type="ECO:0000259" key="3">
    <source>
        <dbReference type="PROSITE" id="PS00036"/>
    </source>
</evidence>
<proteinExistence type="predicted"/>
<organism evidence="4">
    <name type="scientific">Absidia glauca</name>
    <name type="common">Pin mould</name>
    <dbReference type="NCBI Taxonomy" id="4829"/>
    <lineage>
        <taxon>Eukaryota</taxon>
        <taxon>Fungi</taxon>
        <taxon>Fungi incertae sedis</taxon>
        <taxon>Mucoromycota</taxon>
        <taxon>Mucoromycotina</taxon>
        <taxon>Mucoromycetes</taxon>
        <taxon>Mucorales</taxon>
        <taxon>Cunninghamellaceae</taxon>
        <taxon>Absidia</taxon>
    </lineage>
</organism>
<evidence type="ECO:0000313" key="4">
    <source>
        <dbReference type="EMBL" id="SAM04700.1"/>
    </source>
</evidence>
<feature type="region of interest" description="Disordered" evidence="2">
    <location>
        <begin position="193"/>
        <end position="288"/>
    </location>
</feature>
<dbReference type="PROSITE" id="PS00036">
    <property type="entry name" value="BZIP_BASIC"/>
    <property type="match status" value="1"/>
</dbReference>
<feature type="domain" description="BZIP" evidence="3">
    <location>
        <begin position="53"/>
        <end position="67"/>
    </location>
</feature>
<keyword evidence="5" id="KW-1185">Reference proteome</keyword>
<feature type="coiled-coil region" evidence="1">
    <location>
        <begin position="65"/>
        <end position="99"/>
    </location>
</feature>
<name>A0A168QH84_ABSGL</name>
<feature type="compositionally biased region" description="Low complexity" evidence="2">
    <location>
        <begin position="471"/>
        <end position="480"/>
    </location>
</feature>
<dbReference type="CDD" id="cd14688">
    <property type="entry name" value="bZIP_YAP"/>
    <property type="match status" value="1"/>
</dbReference>
<dbReference type="InterPro" id="IPR004827">
    <property type="entry name" value="bZIP"/>
</dbReference>
<feature type="compositionally biased region" description="Basic and acidic residues" evidence="2">
    <location>
        <begin position="209"/>
        <end position="221"/>
    </location>
</feature>
<dbReference type="Gene3D" id="1.20.5.170">
    <property type="match status" value="1"/>
</dbReference>
<feature type="region of interest" description="Disordered" evidence="2">
    <location>
        <begin position="520"/>
        <end position="659"/>
    </location>
</feature>
<protein>
    <recommendedName>
        <fullName evidence="3">BZIP domain-containing protein</fullName>
    </recommendedName>
</protein>
<evidence type="ECO:0000256" key="2">
    <source>
        <dbReference type="SAM" id="MobiDB-lite"/>
    </source>
</evidence>
<sequence>MNDVDMDTDMEIDDIPSPPIFSIEQHNERSTDPSTKMRKKPGRKPNPASPALRKAQNRVAQRNFRERKERHMRELEVAIKQIRDQRDKLYLENEQLKVDAEISRSENWYLKGIVLTLQLVCYQHNLVIPQHGPFVSEQALSLMAQSTPEPIAAYLSVNANSKLPTPTQLSGYRHSIKQRDRYLSSGAIVVTKDDVSQQQFPPLQSMTHPLERYRQRPRTDNPSDTSSTTSISNDLLHATPNASTTSSSSSSRSHSSSPAPPMHQHSNPGTSSERDEEGNLPMPMLSPVERPHLNSFITAPPVPRAPSIEPVTSNLAAIQTLRLRLRLQSACARMDSIPFSIQPSILQLTIPHDPRIDLIPTPHMRDRMILFREQFDLDDCFSCILHGAVFHGDDPGVAANWQLPKAFFEKYWFLTIDYTLRRTTNRWRRLQGLNDLENDLTKEGGPSTGDGNISDAIDTTTLPDMPALETQQNDRQQQQHRLQHPPSRIHQVTAGLPPSMDSAFGITDLSSYLGVEFSKLERQQQEQQEQQQNQLQDGDIVSESSDLPGLSSQNTLNVDNRSGDSFEPVRLTNGYLVQPRPKPATVKTTSANINTDASISNRPNDPPITSLPSHHSADTTSASGNIPSQHSKDPWENILLGPNQSGYGRLDDPDDALSK</sequence>
<gene>
    <name evidence="4" type="primary">ABSGL_10566.1 scaffold 12026</name>
</gene>
<feature type="region of interest" description="Disordered" evidence="2">
    <location>
        <begin position="1"/>
        <end position="63"/>
    </location>
</feature>
<dbReference type="InterPro" id="IPR046347">
    <property type="entry name" value="bZIP_sf"/>
</dbReference>
<feature type="compositionally biased region" description="Polar residues" evidence="2">
    <location>
        <begin position="586"/>
        <end position="603"/>
    </location>
</feature>
<evidence type="ECO:0000256" key="1">
    <source>
        <dbReference type="SAM" id="Coils"/>
    </source>
</evidence>
<dbReference type="SUPFAM" id="SSF57959">
    <property type="entry name" value="Leucine zipper domain"/>
    <property type="match status" value="1"/>
</dbReference>
<feature type="compositionally biased region" description="Acidic residues" evidence="2">
    <location>
        <begin position="1"/>
        <end position="14"/>
    </location>
</feature>
<evidence type="ECO:0000313" key="5">
    <source>
        <dbReference type="Proteomes" id="UP000078561"/>
    </source>
</evidence>
<dbReference type="GO" id="GO:0003700">
    <property type="term" value="F:DNA-binding transcription factor activity"/>
    <property type="evidence" value="ECO:0007669"/>
    <property type="project" value="InterPro"/>
</dbReference>
<feature type="compositionally biased region" description="Polar residues" evidence="2">
    <location>
        <begin position="610"/>
        <end position="629"/>
    </location>
</feature>
<dbReference type="STRING" id="4829.A0A168QH84"/>
<dbReference type="AlphaFoldDB" id="A0A168QH84"/>
<dbReference type="InParanoid" id="A0A168QH84"/>
<feature type="compositionally biased region" description="Polar residues" evidence="2">
    <location>
        <begin position="196"/>
        <end position="207"/>
    </location>
</feature>
<dbReference type="OMA" id="DPWENIL"/>
<dbReference type="Proteomes" id="UP000078561">
    <property type="component" value="Unassembled WGS sequence"/>
</dbReference>
<keyword evidence="1" id="KW-0175">Coiled coil</keyword>
<feature type="compositionally biased region" description="Low complexity" evidence="2">
    <location>
        <begin position="222"/>
        <end position="266"/>
    </location>
</feature>
<feature type="compositionally biased region" description="Polar residues" evidence="2">
    <location>
        <begin position="542"/>
        <end position="560"/>
    </location>
</feature>
<feature type="region of interest" description="Disordered" evidence="2">
    <location>
        <begin position="437"/>
        <end position="501"/>
    </location>
</feature>
<reference evidence="4" key="1">
    <citation type="submission" date="2016-04" db="EMBL/GenBank/DDBJ databases">
        <authorList>
            <person name="Evans L.H."/>
            <person name="Alamgir A."/>
            <person name="Owens N."/>
            <person name="Weber N.D."/>
            <person name="Virtaneva K."/>
            <person name="Barbian K."/>
            <person name="Babar A."/>
            <person name="Rosenke K."/>
        </authorList>
    </citation>
    <scope>NUCLEOTIDE SEQUENCE [LARGE SCALE GENOMIC DNA]</scope>
    <source>
        <strain evidence="4">CBS 101.48</strain>
    </source>
</reference>
<dbReference type="PANTHER" id="PTHR38116">
    <property type="entry name" value="CHROMOSOME 7, WHOLE GENOME SHOTGUN SEQUENCE"/>
    <property type="match status" value="1"/>
</dbReference>
<accession>A0A168QH84</accession>
<dbReference type="OrthoDB" id="2593073at2759"/>
<feature type="compositionally biased region" description="Low complexity" evidence="2">
    <location>
        <begin position="525"/>
        <end position="536"/>
    </location>
</feature>
<dbReference type="InterPro" id="IPR021833">
    <property type="entry name" value="DUF3425"/>
</dbReference>
<dbReference type="PANTHER" id="PTHR38116:SF9">
    <property type="entry name" value="BZIP DOMAIN-CONTAINING PROTEIN"/>
    <property type="match status" value="1"/>
</dbReference>
<dbReference type="EMBL" id="LT554414">
    <property type="protein sequence ID" value="SAM04700.1"/>
    <property type="molecule type" value="Genomic_DNA"/>
</dbReference>